<organism evidence="1">
    <name type="scientific">Anguilla anguilla</name>
    <name type="common">European freshwater eel</name>
    <name type="synonym">Muraena anguilla</name>
    <dbReference type="NCBI Taxonomy" id="7936"/>
    <lineage>
        <taxon>Eukaryota</taxon>
        <taxon>Metazoa</taxon>
        <taxon>Chordata</taxon>
        <taxon>Craniata</taxon>
        <taxon>Vertebrata</taxon>
        <taxon>Euteleostomi</taxon>
        <taxon>Actinopterygii</taxon>
        <taxon>Neopterygii</taxon>
        <taxon>Teleostei</taxon>
        <taxon>Anguilliformes</taxon>
        <taxon>Anguillidae</taxon>
        <taxon>Anguilla</taxon>
    </lineage>
</organism>
<dbReference type="EMBL" id="GBXM01017829">
    <property type="protein sequence ID" value="JAH90748.1"/>
    <property type="molecule type" value="Transcribed_RNA"/>
</dbReference>
<accession>A0A0E9WMS7</accession>
<name>A0A0E9WMS7_ANGAN</name>
<protein>
    <submittedName>
        <fullName evidence="1">Uncharacterized protein</fullName>
    </submittedName>
</protein>
<reference evidence="1" key="1">
    <citation type="submission" date="2014-11" db="EMBL/GenBank/DDBJ databases">
        <authorList>
            <person name="Amaro Gonzalez C."/>
        </authorList>
    </citation>
    <scope>NUCLEOTIDE SEQUENCE</scope>
</reference>
<reference evidence="1" key="2">
    <citation type="journal article" date="2015" name="Fish Shellfish Immunol.">
        <title>Early steps in the European eel (Anguilla anguilla)-Vibrio vulnificus interaction in the gills: Role of the RtxA13 toxin.</title>
        <authorList>
            <person name="Callol A."/>
            <person name="Pajuelo D."/>
            <person name="Ebbesson L."/>
            <person name="Teles M."/>
            <person name="MacKenzie S."/>
            <person name="Amaro C."/>
        </authorList>
    </citation>
    <scope>NUCLEOTIDE SEQUENCE</scope>
</reference>
<proteinExistence type="predicted"/>
<dbReference type="AlphaFoldDB" id="A0A0E9WMS7"/>
<evidence type="ECO:0000313" key="1">
    <source>
        <dbReference type="EMBL" id="JAH90748.1"/>
    </source>
</evidence>
<sequence length="121" mass="13665">MPWVYFFIRESSATFSSSRRDKRTSRIESCQWTGHSNCGTNRKLALALSGTELFTEESRIFPKEGTPGLAAFCTISKRGRKKTKKGKKSQAVFFILLSRNLTDDTRTGITAFACLPYILNK</sequence>